<accession>A0ABQ5GTG5</accession>
<reference evidence="1" key="1">
    <citation type="journal article" date="2022" name="Int. J. Mol. Sci.">
        <title>Draft Genome of Tanacetum Coccineum: Genomic Comparison of Closely Related Tanacetum-Family Plants.</title>
        <authorList>
            <person name="Yamashiro T."/>
            <person name="Shiraishi A."/>
            <person name="Nakayama K."/>
            <person name="Satake H."/>
        </authorList>
    </citation>
    <scope>NUCLEOTIDE SEQUENCE</scope>
</reference>
<proteinExistence type="predicted"/>
<evidence type="ECO:0000313" key="1">
    <source>
        <dbReference type="EMBL" id="GJT78920.1"/>
    </source>
</evidence>
<organism evidence="1 2">
    <name type="scientific">Tanacetum coccineum</name>
    <dbReference type="NCBI Taxonomy" id="301880"/>
    <lineage>
        <taxon>Eukaryota</taxon>
        <taxon>Viridiplantae</taxon>
        <taxon>Streptophyta</taxon>
        <taxon>Embryophyta</taxon>
        <taxon>Tracheophyta</taxon>
        <taxon>Spermatophyta</taxon>
        <taxon>Magnoliopsida</taxon>
        <taxon>eudicotyledons</taxon>
        <taxon>Gunneridae</taxon>
        <taxon>Pentapetalae</taxon>
        <taxon>asterids</taxon>
        <taxon>campanulids</taxon>
        <taxon>Asterales</taxon>
        <taxon>Asteraceae</taxon>
        <taxon>Asteroideae</taxon>
        <taxon>Anthemideae</taxon>
        <taxon>Anthemidinae</taxon>
        <taxon>Tanacetum</taxon>
    </lineage>
</organism>
<reference evidence="1" key="2">
    <citation type="submission" date="2022-01" db="EMBL/GenBank/DDBJ databases">
        <authorList>
            <person name="Yamashiro T."/>
            <person name="Shiraishi A."/>
            <person name="Satake H."/>
            <person name="Nakayama K."/>
        </authorList>
    </citation>
    <scope>NUCLEOTIDE SEQUENCE</scope>
</reference>
<comment type="caution">
    <text evidence="1">The sequence shown here is derived from an EMBL/GenBank/DDBJ whole genome shotgun (WGS) entry which is preliminary data.</text>
</comment>
<dbReference type="EMBL" id="BQNB010018847">
    <property type="protein sequence ID" value="GJT78920.1"/>
    <property type="molecule type" value="Genomic_DNA"/>
</dbReference>
<keyword evidence="2" id="KW-1185">Reference proteome</keyword>
<protein>
    <submittedName>
        <fullName evidence="1">Uncharacterized protein</fullName>
    </submittedName>
</protein>
<evidence type="ECO:0000313" key="2">
    <source>
        <dbReference type="Proteomes" id="UP001151760"/>
    </source>
</evidence>
<gene>
    <name evidence="1" type="ORF">Tco_1045645</name>
</gene>
<name>A0ABQ5GTG5_9ASTR</name>
<sequence length="189" mass="21775">MLQEYLHGEEHVSLIGIDRFKEKIADLEEQERKKGKNLSASKALHIIAKIKIMVDLSQIAQERHSLMILQLIPVVIIGENMKCISQLLCVHEMHKCIYVIHVDPVFEDPVIVKLEQYIKDLKLHAIDLFPSFVEIKLFHDQNVSNFSMKPVKDPPLLADLREKPFVLYLEHIAAYGKLQFNLLPCTTPS</sequence>
<dbReference type="Proteomes" id="UP001151760">
    <property type="component" value="Unassembled WGS sequence"/>
</dbReference>